<name>A0A067MJ98_BOTB1</name>
<dbReference type="EMBL" id="KL198036">
    <property type="protein sequence ID" value="KDQ14795.1"/>
    <property type="molecule type" value="Genomic_DNA"/>
</dbReference>
<reference evidence="4" key="1">
    <citation type="journal article" date="2014" name="Proc. Natl. Acad. Sci. U.S.A.">
        <title>Extensive sampling of basidiomycete genomes demonstrates inadequacy of the white-rot/brown-rot paradigm for wood decay fungi.</title>
        <authorList>
            <person name="Riley R."/>
            <person name="Salamov A.A."/>
            <person name="Brown D.W."/>
            <person name="Nagy L.G."/>
            <person name="Floudas D."/>
            <person name="Held B.W."/>
            <person name="Levasseur A."/>
            <person name="Lombard V."/>
            <person name="Morin E."/>
            <person name="Otillar R."/>
            <person name="Lindquist E.A."/>
            <person name="Sun H."/>
            <person name="LaButti K.M."/>
            <person name="Schmutz J."/>
            <person name="Jabbour D."/>
            <person name="Luo H."/>
            <person name="Baker S.E."/>
            <person name="Pisabarro A.G."/>
            <person name="Walton J.D."/>
            <person name="Blanchette R.A."/>
            <person name="Henrissat B."/>
            <person name="Martin F."/>
            <person name="Cullen D."/>
            <person name="Hibbett D.S."/>
            <person name="Grigoriev I.V."/>
        </authorList>
    </citation>
    <scope>NUCLEOTIDE SEQUENCE [LARGE SCALE GENOMIC DNA]</scope>
    <source>
        <strain evidence="4">FD-172 SS1</strain>
    </source>
</reference>
<feature type="compositionally biased region" description="Basic and acidic residues" evidence="1">
    <location>
        <begin position="42"/>
        <end position="55"/>
    </location>
</feature>
<feature type="region of interest" description="Disordered" evidence="1">
    <location>
        <begin position="235"/>
        <end position="264"/>
    </location>
</feature>
<dbReference type="Pfam" id="PF01585">
    <property type="entry name" value="G-patch"/>
    <property type="match status" value="1"/>
</dbReference>
<protein>
    <recommendedName>
        <fullName evidence="2">G-patch domain-containing protein</fullName>
    </recommendedName>
</protein>
<dbReference type="PROSITE" id="PS50174">
    <property type="entry name" value="G_PATCH"/>
    <property type="match status" value="1"/>
</dbReference>
<dbReference type="GO" id="GO:0000776">
    <property type="term" value="C:kinetochore"/>
    <property type="evidence" value="ECO:0007669"/>
    <property type="project" value="TreeGrafter"/>
</dbReference>
<proteinExistence type="predicted"/>
<feature type="compositionally biased region" description="Basic and acidic residues" evidence="1">
    <location>
        <begin position="64"/>
        <end position="89"/>
    </location>
</feature>
<gene>
    <name evidence="3" type="ORF">BOTBODRAFT_32558</name>
</gene>
<evidence type="ECO:0000313" key="4">
    <source>
        <dbReference type="Proteomes" id="UP000027195"/>
    </source>
</evidence>
<dbReference type="PANTHER" id="PTHR21032:SF0">
    <property type="entry name" value="G PATCH DOMAIN-CONTAINING PROTEIN 11"/>
    <property type="match status" value="1"/>
</dbReference>
<evidence type="ECO:0000259" key="2">
    <source>
        <dbReference type="PROSITE" id="PS50174"/>
    </source>
</evidence>
<feature type="compositionally biased region" description="Basic and acidic residues" evidence="1">
    <location>
        <begin position="373"/>
        <end position="386"/>
    </location>
</feature>
<organism evidence="3 4">
    <name type="scientific">Botryobasidium botryosum (strain FD-172 SS1)</name>
    <dbReference type="NCBI Taxonomy" id="930990"/>
    <lineage>
        <taxon>Eukaryota</taxon>
        <taxon>Fungi</taxon>
        <taxon>Dikarya</taxon>
        <taxon>Basidiomycota</taxon>
        <taxon>Agaricomycotina</taxon>
        <taxon>Agaricomycetes</taxon>
        <taxon>Cantharellales</taxon>
        <taxon>Botryobasidiaceae</taxon>
        <taxon>Botryobasidium</taxon>
    </lineage>
</organism>
<dbReference type="STRING" id="930990.A0A067MJ98"/>
<dbReference type="AlphaFoldDB" id="A0A067MJ98"/>
<dbReference type="Pfam" id="PF13821">
    <property type="entry name" value="DUF4187"/>
    <property type="match status" value="1"/>
</dbReference>
<dbReference type="InterPro" id="IPR000467">
    <property type="entry name" value="G_patch_dom"/>
</dbReference>
<feature type="region of interest" description="Disordered" evidence="1">
    <location>
        <begin position="353"/>
        <end position="386"/>
    </location>
</feature>
<feature type="compositionally biased region" description="Pro residues" evidence="1">
    <location>
        <begin position="157"/>
        <end position="166"/>
    </location>
</feature>
<dbReference type="InParanoid" id="A0A067MJ98"/>
<evidence type="ECO:0000313" key="3">
    <source>
        <dbReference type="EMBL" id="KDQ14795.1"/>
    </source>
</evidence>
<sequence>MPPPYDEEEEDDYLSEKFLVDTTSSASNGRKAVAAKPQTYAEIRRQAQREAELKQMRNRTKSRREREEEARREGLGKSLFERVEEERRVLAAQQAGGEEAGGSGSGNGGGSRGGGSGSGGGAGGGGGGETGASKAMAMMMRMGFKPGQSLGRKDPSPEPIPQPQPEPVLGESSSSSGARDHGKGGSNSGGSGSGDDDSDGFRRLGAGIGAAKKTNGSLVEPIPLSIWAGRKGVGLGKRALSPPLPSSGLGEPSSKIPKIFDEKDKDAYRDRTREEYLERQAHGRLGGALRTCVALDEARGEKFNILWLDPTNPDSIPPELLDKLSGAEHHLPGPSAKYASEEDRLRARMRADALEPLQDPDDDAGDNGGGGIKKRDDTSGGQETRIEFTDSVVDDARRYLQSSSRDRLSQVLAYLRKSHLYCFWCGTRYVSAEELERDCPGEAEDEHD</sequence>
<dbReference type="InterPro" id="IPR025239">
    <property type="entry name" value="DUF4187"/>
</dbReference>
<keyword evidence="4" id="KW-1185">Reference proteome</keyword>
<dbReference type="Proteomes" id="UP000027195">
    <property type="component" value="Unassembled WGS sequence"/>
</dbReference>
<dbReference type="SMART" id="SM01173">
    <property type="entry name" value="DUF4187"/>
    <property type="match status" value="1"/>
</dbReference>
<dbReference type="PANTHER" id="PTHR21032">
    <property type="entry name" value="G PATCH DOMAIN-CONTAINING PROTEIN 11"/>
    <property type="match status" value="1"/>
</dbReference>
<dbReference type="InterPro" id="IPR039249">
    <property type="entry name" value="GPATCH11"/>
</dbReference>
<feature type="compositionally biased region" description="Gly residues" evidence="1">
    <location>
        <begin position="184"/>
        <end position="193"/>
    </location>
</feature>
<dbReference type="GO" id="GO:0003676">
    <property type="term" value="F:nucleic acid binding"/>
    <property type="evidence" value="ECO:0007669"/>
    <property type="project" value="InterPro"/>
</dbReference>
<feature type="compositionally biased region" description="Gly residues" evidence="1">
    <location>
        <begin position="98"/>
        <end position="130"/>
    </location>
</feature>
<dbReference type="HOGENOM" id="CLU_046724_1_0_1"/>
<accession>A0A067MJ98</accession>
<evidence type="ECO:0000256" key="1">
    <source>
        <dbReference type="SAM" id="MobiDB-lite"/>
    </source>
</evidence>
<feature type="region of interest" description="Disordered" evidence="1">
    <location>
        <begin position="23"/>
        <end position="215"/>
    </location>
</feature>
<feature type="domain" description="G-patch" evidence="2">
    <location>
        <begin position="131"/>
        <end position="188"/>
    </location>
</feature>
<dbReference type="OrthoDB" id="786951at2759"/>